<name>A0AAU9S4S2_THLAR</name>
<protein>
    <submittedName>
        <fullName evidence="1">Uncharacterized protein</fullName>
    </submittedName>
</protein>
<dbReference type="Proteomes" id="UP000836841">
    <property type="component" value="Chromosome 4"/>
</dbReference>
<organism evidence="1 2">
    <name type="scientific">Thlaspi arvense</name>
    <name type="common">Field penny-cress</name>
    <dbReference type="NCBI Taxonomy" id="13288"/>
    <lineage>
        <taxon>Eukaryota</taxon>
        <taxon>Viridiplantae</taxon>
        <taxon>Streptophyta</taxon>
        <taxon>Embryophyta</taxon>
        <taxon>Tracheophyta</taxon>
        <taxon>Spermatophyta</taxon>
        <taxon>Magnoliopsida</taxon>
        <taxon>eudicotyledons</taxon>
        <taxon>Gunneridae</taxon>
        <taxon>Pentapetalae</taxon>
        <taxon>rosids</taxon>
        <taxon>malvids</taxon>
        <taxon>Brassicales</taxon>
        <taxon>Brassicaceae</taxon>
        <taxon>Thlaspideae</taxon>
        <taxon>Thlaspi</taxon>
    </lineage>
</organism>
<accession>A0AAU9S4S2</accession>
<evidence type="ECO:0000313" key="2">
    <source>
        <dbReference type="Proteomes" id="UP000836841"/>
    </source>
</evidence>
<dbReference type="EMBL" id="OU466860">
    <property type="protein sequence ID" value="CAH2059933.1"/>
    <property type="molecule type" value="Genomic_DNA"/>
</dbReference>
<evidence type="ECO:0000313" key="1">
    <source>
        <dbReference type="EMBL" id="CAH2059933.1"/>
    </source>
</evidence>
<keyword evidence="2" id="KW-1185">Reference proteome</keyword>
<gene>
    <name evidence="1" type="ORF">TAV2_LOCUS14075</name>
</gene>
<reference evidence="1 2" key="1">
    <citation type="submission" date="2022-03" db="EMBL/GenBank/DDBJ databases">
        <authorList>
            <person name="Nunn A."/>
            <person name="Chopra R."/>
            <person name="Nunn A."/>
            <person name="Contreras Garrido A."/>
        </authorList>
    </citation>
    <scope>NUCLEOTIDE SEQUENCE [LARGE SCALE GENOMIC DNA]</scope>
</reference>
<proteinExistence type="predicted"/>
<sequence length="13" mass="1523">MYNTISLNPTKQL</sequence>